<dbReference type="InterPro" id="IPR011057">
    <property type="entry name" value="Mss4-like_sf"/>
</dbReference>
<dbReference type="GO" id="GO:0016846">
    <property type="term" value="F:carbon-sulfur lyase activity"/>
    <property type="evidence" value="ECO:0007669"/>
    <property type="project" value="InterPro"/>
</dbReference>
<dbReference type="EMBL" id="AMGX01000003">
    <property type="protein sequence ID" value="EXJ74121.1"/>
    <property type="molecule type" value="Genomic_DNA"/>
</dbReference>
<dbReference type="STRING" id="1182543.W9XB22"/>
<keyword evidence="7" id="KW-1185">Reference proteome</keyword>
<sequence length="143" mass="15917">MSRTIPGGCYCGRIRYEITLHDPDKEARTSICHCGNCKKFTGGNFGITSKIPRSSFKITQGDDAVKVHEADNGTGTILHREFCTECGSGLLEYGANAGDFVYVFYGTLDHPTDLPPKGEFFTSRRDSWMPEIPGLFQKKKIKE</sequence>
<dbReference type="Pfam" id="PF04828">
    <property type="entry name" value="GFA"/>
    <property type="match status" value="1"/>
</dbReference>
<dbReference type="PANTHER" id="PTHR33337">
    <property type="entry name" value="GFA DOMAIN-CONTAINING PROTEIN"/>
    <property type="match status" value="1"/>
</dbReference>
<evidence type="ECO:0000259" key="5">
    <source>
        <dbReference type="PROSITE" id="PS51891"/>
    </source>
</evidence>
<name>W9XB22_9EURO</name>
<feature type="domain" description="CENP-V/GFA" evidence="5">
    <location>
        <begin position="5"/>
        <end position="143"/>
    </location>
</feature>
<comment type="caution">
    <text evidence="6">The sequence shown here is derived from an EMBL/GenBank/DDBJ whole genome shotgun (WGS) entry which is preliminary data.</text>
</comment>
<protein>
    <recommendedName>
        <fullName evidence="5">CENP-V/GFA domain-containing protein</fullName>
    </recommendedName>
</protein>
<evidence type="ECO:0000256" key="3">
    <source>
        <dbReference type="ARBA" id="ARBA00022833"/>
    </source>
</evidence>
<comment type="similarity">
    <text evidence="1">Belongs to the Gfa family.</text>
</comment>
<organism evidence="6 7">
    <name type="scientific">Cladophialophora psammophila CBS 110553</name>
    <dbReference type="NCBI Taxonomy" id="1182543"/>
    <lineage>
        <taxon>Eukaryota</taxon>
        <taxon>Fungi</taxon>
        <taxon>Dikarya</taxon>
        <taxon>Ascomycota</taxon>
        <taxon>Pezizomycotina</taxon>
        <taxon>Eurotiomycetes</taxon>
        <taxon>Chaetothyriomycetidae</taxon>
        <taxon>Chaetothyriales</taxon>
        <taxon>Herpotrichiellaceae</taxon>
        <taxon>Cladophialophora</taxon>
    </lineage>
</organism>
<dbReference type="Gene3D" id="3.90.1590.10">
    <property type="entry name" value="glutathione-dependent formaldehyde- activating enzyme (gfa)"/>
    <property type="match status" value="1"/>
</dbReference>
<evidence type="ECO:0000256" key="4">
    <source>
        <dbReference type="ARBA" id="ARBA00023239"/>
    </source>
</evidence>
<evidence type="ECO:0000313" key="7">
    <source>
        <dbReference type="Proteomes" id="UP000019471"/>
    </source>
</evidence>
<dbReference type="AlphaFoldDB" id="W9XB22"/>
<keyword evidence="4" id="KW-0456">Lyase</keyword>
<dbReference type="Proteomes" id="UP000019471">
    <property type="component" value="Unassembled WGS sequence"/>
</dbReference>
<dbReference type="GeneID" id="19187148"/>
<dbReference type="HOGENOM" id="CLU_055491_3_1_1"/>
<evidence type="ECO:0000256" key="1">
    <source>
        <dbReference type="ARBA" id="ARBA00005495"/>
    </source>
</evidence>
<dbReference type="GO" id="GO:0046872">
    <property type="term" value="F:metal ion binding"/>
    <property type="evidence" value="ECO:0007669"/>
    <property type="project" value="UniProtKB-KW"/>
</dbReference>
<dbReference type="InterPro" id="IPR006913">
    <property type="entry name" value="CENP-V/GFA"/>
</dbReference>
<dbReference type="PANTHER" id="PTHR33337:SF40">
    <property type="entry name" value="CENP-V_GFA DOMAIN-CONTAINING PROTEIN-RELATED"/>
    <property type="match status" value="1"/>
</dbReference>
<dbReference type="RefSeq" id="XP_007741221.1">
    <property type="nucleotide sequence ID" value="XM_007743031.1"/>
</dbReference>
<keyword evidence="3" id="KW-0862">Zinc</keyword>
<evidence type="ECO:0000256" key="2">
    <source>
        <dbReference type="ARBA" id="ARBA00022723"/>
    </source>
</evidence>
<dbReference type="PROSITE" id="PS51891">
    <property type="entry name" value="CENP_V_GFA"/>
    <property type="match status" value="1"/>
</dbReference>
<keyword evidence="2" id="KW-0479">Metal-binding</keyword>
<evidence type="ECO:0000313" key="6">
    <source>
        <dbReference type="EMBL" id="EXJ74121.1"/>
    </source>
</evidence>
<gene>
    <name evidence="6" type="ORF">A1O5_02415</name>
</gene>
<dbReference type="eggNOG" id="ENOG502S2MN">
    <property type="taxonomic scope" value="Eukaryota"/>
</dbReference>
<dbReference type="SUPFAM" id="SSF51316">
    <property type="entry name" value="Mss4-like"/>
    <property type="match status" value="1"/>
</dbReference>
<dbReference type="OrthoDB" id="9985472at2759"/>
<proteinExistence type="inferred from homology"/>
<accession>W9XB22</accession>
<reference evidence="6 7" key="1">
    <citation type="submission" date="2013-03" db="EMBL/GenBank/DDBJ databases">
        <title>The Genome Sequence of Cladophialophora psammophila CBS 110553.</title>
        <authorList>
            <consortium name="The Broad Institute Genomics Platform"/>
            <person name="Cuomo C."/>
            <person name="de Hoog S."/>
            <person name="Gorbushina A."/>
            <person name="Walker B."/>
            <person name="Young S.K."/>
            <person name="Zeng Q."/>
            <person name="Gargeya S."/>
            <person name="Fitzgerald M."/>
            <person name="Haas B."/>
            <person name="Abouelleil A."/>
            <person name="Allen A.W."/>
            <person name="Alvarado L."/>
            <person name="Arachchi H.M."/>
            <person name="Berlin A.M."/>
            <person name="Chapman S.B."/>
            <person name="Gainer-Dewar J."/>
            <person name="Goldberg J."/>
            <person name="Griggs A."/>
            <person name="Gujja S."/>
            <person name="Hansen M."/>
            <person name="Howarth C."/>
            <person name="Imamovic A."/>
            <person name="Ireland A."/>
            <person name="Larimer J."/>
            <person name="McCowan C."/>
            <person name="Murphy C."/>
            <person name="Pearson M."/>
            <person name="Poon T.W."/>
            <person name="Priest M."/>
            <person name="Roberts A."/>
            <person name="Saif S."/>
            <person name="Shea T."/>
            <person name="Sisk P."/>
            <person name="Sykes S."/>
            <person name="Wortman J."/>
            <person name="Nusbaum C."/>
            <person name="Birren B."/>
        </authorList>
    </citation>
    <scope>NUCLEOTIDE SEQUENCE [LARGE SCALE GENOMIC DNA]</scope>
    <source>
        <strain evidence="6 7">CBS 110553</strain>
    </source>
</reference>